<proteinExistence type="predicted"/>
<dbReference type="EMBL" id="ALBS01000079">
    <property type="protein sequence ID" value="EJT50960.1"/>
    <property type="molecule type" value="Genomic_DNA"/>
</dbReference>
<dbReference type="AlphaFoldDB" id="J4UHC6"/>
<evidence type="ECO:0000313" key="4">
    <source>
        <dbReference type="Proteomes" id="UP000002748"/>
    </source>
</evidence>
<dbReference type="GO" id="GO:0005737">
    <property type="term" value="C:cytoplasm"/>
    <property type="evidence" value="ECO:0007669"/>
    <property type="project" value="TreeGrafter"/>
</dbReference>
<dbReference type="CDD" id="cd21134">
    <property type="entry name" value="YTH"/>
    <property type="match status" value="1"/>
</dbReference>
<reference evidence="3 4" key="1">
    <citation type="journal article" date="2012" name="Eukaryot. Cell">
        <title>Draft genome sequence of CBS 2479, the standard type strain of Trichosporon asahii.</title>
        <authorList>
            <person name="Yang R.Y."/>
            <person name="Li H.T."/>
            <person name="Zhu H."/>
            <person name="Zhou G.P."/>
            <person name="Wang M."/>
            <person name="Wang L."/>
        </authorList>
    </citation>
    <scope>NUCLEOTIDE SEQUENCE [LARGE SCALE GENOMIC DNA]</scope>
    <source>
        <strain evidence="4">ATCC 90039 / CBS 2479 / JCM 2466 / KCTC 7840 / NCYC 2677 / UAMH 7654</strain>
    </source>
</reference>
<dbReference type="Gene3D" id="3.10.590.10">
    <property type="entry name" value="ph1033 like domains"/>
    <property type="match status" value="1"/>
</dbReference>
<feature type="region of interest" description="Disordered" evidence="1">
    <location>
        <begin position="135"/>
        <end position="443"/>
    </location>
</feature>
<protein>
    <recommendedName>
        <fullName evidence="2">YTH domain-containing protein</fullName>
    </recommendedName>
</protein>
<sequence>MSSAPIRQPRGPPSSSFPAGPPQADAEALLRRNKTVATSKHQERFQPPTASVARTGSLSGPHRSSGFNTGGAFTSMSPGPSPSLSSSLSSSSGMGVGSIGSGMGGMGMGGMGMNAAATGMNMGMDGLVRRGSERYRAAAAPSQEETLVEADEGQPDRGGTWGKSGGLTRQSSLPSRRLSINPGLFSQPGDKQNNLPPPPPRPPRRVYNDSKNSASQNDQQRGSHAPSHSMSSLSVVVPQNQYDGSSISPVLSTPGSAGHGNYAASAQPQSQGGGVSRTQSLRMQATATSPIDYNSNLGRSASMRTPGEMIYSRMSPPPPPHPFSLATPPRGHQSNLPGMYGDDDIEEQRQSDLRRHQSMTEYGSSSRVQQRLERSQALLSLEQREDLRRQMGTSPAADSKSGTRRHSRHPSEMGGDDTPGLGRSVWTPGATGEQWPSAGTAGAQQLQDALDALSLRDPQPHDEPSWVTNLVGMPGQPSPQPTGGRQLWDDRSYAAAYGGLAAQNMQPPLSLYQQQQAYGQQLKLGVPGAGGIPQMPVLPMQYNYLPYAQYQQPAAPQLSEQDLDVIELARSKGLNPATFDCHPPYARFFVIKSYTEDDVQKSLKHEIWSSTVLGNKRLDAAYRESHERGPIYLFFSVNGSRHFCGVAEMISPVDETATSNVWAQDKWKGLFNVRWRMVSDVPTSALRHLRLTNTQDQKPITQSHLPRPPAQEQDVAASGLCVL</sequence>
<gene>
    <name evidence="3" type="ORF">A1Q1_07872</name>
</gene>
<feature type="compositionally biased region" description="Polar residues" evidence="1">
    <location>
        <begin position="264"/>
        <end position="303"/>
    </location>
</feature>
<dbReference type="GO" id="GO:0003729">
    <property type="term" value="F:mRNA binding"/>
    <property type="evidence" value="ECO:0007669"/>
    <property type="project" value="TreeGrafter"/>
</dbReference>
<feature type="region of interest" description="Disordered" evidence="1">
    <location>
        <begin position="692"/>
        <end position="713"/>
    </location>
</feature>
<feature type="region of interest" description="Disordered" evidence="1">
    <location>
        <begin position="1"/>
        <end position="96"/>
    </location>
</feature>
<dbReference type="GO" id="GO:1990247">
    <property type="term" value="F:N6-methyladenosine-containing RNA reader activity"/>
    <property type="evidence" value="ECO:0007669"/>
    <property type="project" value="TreeGrafter"/>
</dbReference>
<dbReference type="GeneID" id="25991384"/>
<feature type="compositionally biased region" description="Polar residues" evidence="1">
    <location>
        <begin position="692"/>
        <end position="704"/>
    </location>
</feature>
<dbReference type="PROSITE" id="PS50882">
    <property type="entry name" value="YTH"/>
    <property type="match status" value="1"/>
</dbReference>
<comment type="caution">
    <text evidence="3">The sequence shown here is derived from an EMBL/GenBank/DDBJ whole genome shotgun (WGS) entry which is preliminary data.</text>
</comment>
<feature type="compositionally biased region" description="Polar residues" evidence="1">
    <location>
        <begin position="209"/>
        <end position="222"/>
    </location>
</feature>
<accession>J4UHC6</accession>
<dbReference type="InterPro" id="IPR045168">
    <property type="entry name" value="YTH_prot"/>
</dbReference>
<feature type="domain" description="YTH" evidence="2">
    <location>
        <begin position="586"/>
        <end position="720"/>
    </location>
</feature>
<feature type="compositionally biased region" description="Low complexity" evidence="1">
    <location>
        <begin position="223"/>
        <end position="238"/>
    </location>
</feature>
<dbReference type="KEGG" id="tasa:A1Q1_07872"/>
<organism evidence="3 4">
    <name type="scientific">Trichosporon asahii var. asahii (strain ATCC 90039 / CBS 2479 / JCM 2466 / KCTC 7840 / NBRC 103889/ NCYC 2677 / UAMH 7654)</name>
    <name type="common">Yeast</name>
    <dbReference type="NCBI Taxonomy" id="1186058"/>
    <lineage>
        <taxon>Eukaryota</taxon>
        <taxon>Fungi</taxon>
        <taxon>Dikarya</taxon>
        <taxon>Basidiomycota</taxon>
        <taxon>Agaricomycotina</taxon>
        <taxon>Tremellomycetes</taxon>
        <taxon>Trichosporonales</taxon>
        <taxon>Trichosporonaceae</taxon>
        <taxon>Trichosporon</taxon>
    </lineage>
</organism>
<feature type="compositionally biased region" description="Polar residues" evidence="1">
    <location>
        <begin position="65"/>
        <end position="74"/>
    </location>
</feature>
<dbReference type="HOGENOM" id="CLU_333996_0_0_1"/>
<dbReference type="PANTHER" id="PTHR12357:SF89">
    <property type="entry name" value="YTH DOMAIN-CONTAINING FAMILY PROTEIN"/>
    <property type="match status" value="1"/>
</dbReference>
<dbReference type="PANTHER" id="PTHR12357">
    <property type="entry name" value="YTH YT521-B HOMOLOGY DOMAIN-CONTAINING"/>
    <property type="match status" value="1"/>
</dbReference>
<evidence type="ECO:0000256" key="1">
    <source>
        <dbReference type="SAM" id="MobiDB-lite"/>
    </source>
</evidence>
<feature type="compositionally biased region" description="Polar residues" evidence="1">
    <location>
        <begin position="359"/>
        <end position="369"/>
    </location>
</feature>
<dbReference type="VEuPathDB" id="FungiDB:A1Q1_07872"/>
<feature type="compositionally biased region" description="Polar residues" evidence="1">
    <location>
        <begin position="239"/>
        <end position="255"/>
    </location>
</feature>
<dbReference type="InterPro" id="IPR007275">
    <property type="entry name" value="YTH_domain"/>
</dbReference>
<feature type="region of interest" description="Disordered" evidence="1">
    <location>
        <begin position="455"/>
        <end position="487"/>
    </location>
</feature>
<dbReference type="Pfam" id="PF04146">
    <property type="entry name" value="YTH"/>
    <property type="match status" value="1"/>
</dbReference>
<dbReference type="Proteomes" id="UP000002748">
    <property type="component" value="Unassembled WGS sequence"/>
</dbReference>
<dbReference type="RefSeq" id="XP_014182331.1">
    <property type="nucleotide sequence ID" value="XM_014326856.1"/>
</dbReference>
<evidence type="ECO:0000259" key="2">
    <source>
        <dbReference type="PROSITE" id="PS50882"/>
    </source>
</evidence>
<name>J4UHC6_TRIAS</name>
<dbReference type="OrthoDB" id="306690at2759"/>
<feature type="compositionally biased region" description="Polar residues" evidence="1">
    <location>
        <begin position="48"/>
        <end position="58"/>
    </location>
</feature>
<evidence type="ECO:0000313" key="3">
    <source>
        <dbReference type="EMBL" id="EJT50960.1"/>
    </source>
</evidence>
<feature type="compositionally biased region" description="Low complexity" evidence="1">
    <location>
        <begin position="75"/>
        <end position="93"/>
    </location>
</feature>
<dbReference type="GO" id="GO:0061157">
    <property type="term" value="P:mRNA destabilization"/>
    <property type="evidence" value="ECO:0007669"/>
    <property type="project" value="TreeGrafter"/>
</dbReference>